<protein>
    <recommendedName>
        <fullName evidence="5">Phosphatidylinositol-glycan biosynthesis class X protein</fullName>
    </recommendedName>
</protein>
<feature type="signal peptide" evidence="2">
    <location>
        <begin position="1"/>
        <end position="19"/>
    </location>
</feature>
<accession>A0A9J6BHR6</accession>
<evidence type="ECO:0000256" key="1">
    <source>
        <dbReference type="SAM" id="Phobius"/>
    </source>
</evidence>
<dbReference type="AlphaFoldDB" id="A0A9J6BHR6"/>
<sequence length="270" mass="31709">MKSLIFAFISTTFIICATSKVICNNTTKFLQNRSFIRNTIKNNTSIFFIVSYEILDESLINDRYEHLFARKRKFYQVPMMIFESPIYSNIFDILIPNGKETIYFYQNVLHKSPVETISKIFLYGQDSCDKNEKIEMYQLLKTSNLSGCSHLFFTCRVSKTENFGILNVKKQILVLTKGEIKLSDSDINECLKKGKKIENPDFLEFDSHGFCICDDLEFYLNDCSDEIKKEEIIDENYYKIIGYGIIFMTFISLFVSIQIFDFMIEEMEKE</sequence>
<keyword evidence="1" id="KW-0472">Membrane</keyword>
<proteinExistence type="predicted"/>
<evidence type="ECO:0000313" key="3">
    <source>
        <dbReference type="EMBL" id="KAG5669250.1"/>
    </source>
</evidence>
<evidence type="ECO:0000256" key="2">
    <source>
        <dbReference type="SAM" id="SignalP"/>
    </source>
</evidence>
<comment type="caution">
    <text evidence="3">The sequence shown here is derived from an EMBL/GenBank/DDBJ whole genome shotgun (WGS) entry which is preliminary data.</text>
</comment>
<feature type="transmembrane region" description="Helical" evidence="1">
    <location>
        <begin position="240"/>
        <end position="264"/>
    </location>
</feature>
<name>A0A9J6BHR6_POLVA</name>
<keyword evidence="4" id="KW-1185">Reference proteome</keyword>
<evidence type="ECO:0008006" key="5">
    <source>
        <dbReference type="Google" id="ProtNLM"/>
    </source>
</evidence>
<evidence type="ECO:0000313" key="4">
    <source>
        <dbReference type="Proteomes" id="UP001107558"/>
    </source>
</evidence>
<dbReference type="EMBL" id="JADBJN010000004">
    <property type="protein sequence ID" value="KAG5669250.1"/>
    <property type="molecule type" value="Genomic_DNA"/>
</dbReference>
<gene>
    <name evidence="3" type="ORF">PVAND_017142</name>
</gene>
<keyword evidence="1" id="KW-1133">Transmembrane helix</keyword>
<organism evidence="3 4">
    <name type="scientific">Polypedilum vanderplanki</name>
    <name type="common">Sleeping chironomid midge</name>
    <dbReference type="NCBI Taxonomy" id="319348"/>
    <lineage>
        <taxon>Eukaryota</taxon>
        <taxon>Metazoa</taxon>
        <taxon>Ecdysozoa</taxon>
        <taxon>Arthropoda</taxon>
        <taxon>Hexapoda</taxon>
        <taxon>Insecta</taxon>
        <taxon>Pterygota</taxon>
        <taxon>Neoptera</taxon>
        <taxon>Endopterygota</taxon>
        <taxon>Diptera</taxon>
        <taxon>Nematocera</taxon>
        <taxon>Chironomoidea</taxon>
        <taxon>Chironomidae</taxon>
        <taxon>Chironominae</taxon>
        <taxon>Polypedilum</taxon>
        <taxon>Polypedilum</taxon>
    </lineage>
</organism>
<keyword evidence="2" id="KW-0732">Signal</keyword>
<feature type="chain" id="PRO_5039915524" description="Phosphatidylinositol-glycan biosynthesis class X protein" evidence="2">
    <location>
        <begin position="20"/>
        <end position="270"/>
    </location>
</feature>
<reference evidence="3" key="1">
    <citation type="submission" date="2021-03" db="EMBL/GenBank/DDBJ databases">
        <title>Chromosome level genome of the anhydrobiotic midge Polypedilum vanderplanki.</title>
        <authorList>
            <person name="Yoshida Y."/>
            <person name="Kikawada T."/>
            <person name="Gusev O."/>
        </authorList>
    </citation>
    <scope>NUCLEOTIDE SEQUENCE</scope>
    <source>
        <strain evidence="3">NIAS01</strain>
        <tissue evidence="3">Whole body or cell culture</tissue>
    </source>
</reference>
<dbReference type="Proteomes" id="UP001107558">
    <property type="component" value="Chromosome 4"/>
</dbReference>
<keyword evidence="1" id="KW-0812">Transmembrane</keyword>